<name>A0A1G1ZM79_9BACT</name>
<feature type="transmembrane region" description="Helical" evidence="1">
    <location>
        <begin position="59"/>
        <end position="83"/>
    </location>
</feature>
<comment type="caution">
    <text evidence="3">The sequence shown here is derived from an EMBL/GenBank/DDBJ whole genome shotgun (WGS) entry which is preliminary data.</text>
</comment>
<dbReference type="STRING" id="1798407.A3A16_04045"/>
<keyword evidence="1" id="KW-1133">Transmembrane helix</keyword>
<keyword evidence="1" id="KW-0472">Membrane</keyword>
<accession>A0A1G1ZM79</accession>
<evidence type="ECO:0000256" key="2">
    <source>
        <dbReference type="SAM" id="SignalP"/>
    </source>
</evidence>
<evidence type="ECO:0008006" key="5">
    <source>
        <dbReference type="Google" id="ProtNLM"/>
    </source>
</evidence>
<dbReference type="Proteomes" id="UP000177942">
    <property type="component" value="Unassembled WGS sequence"/>
</dbReference>
<reference evidence="3 4" key="1">
    <citation type="journal article" date="2016" name="Nat. Commun.">
        <title>Thousands of microbial genomes shed light on interconnected biogeochemical processes in an aquifer system.</title>
        <authorList>
            <person name="Anantharaman K."/>
            <person name="Brown C.T."/>
            <person name="Hug L.A."/>
            <person name="Sharon I."/>
            <person name="Castelle C.J."/>
            <person name="Probst A.J."/>
            <person name="Thomas B.C."/>
            <person name="Singh A."/>
            <person name="Wilkins M.J."/>
            <person name="Karaoz U."/>
            <person name="Brodie E.L."/>
            <person name="Williams K.H."/>
            <person name="Hubbard S.S."/>
            <person name="Banfield J.F."/>
        </authorList>
    </citation>
    <scope>NUCLEOTIDE SEQUENCE [LARGE SCALE GENOMIC DNA]</scope>
</reference>
<feature type="signal peptide" evidence="2">
    <location>
        <begin position="1"/>
        <end position="24"/>
    </location>
</feature>
<evidence type="ECO:0000256" key="1">
    <source>
        <dbReference type="SAM" id="Phobius"/>
    </source>
</evidence>
<feature type="chain" id="PRO_5009581853" description="TrbC/VIRB2 family protein" evidence="2">
    <location>
        <begin position="25"/>
        <end position="124"/>
    </location>
</feature>
<dbReference type="AlphaFoldDB" id="A0A1G1ZM79"/>
<proteinExistence type="predicted"/>
<gene>
    <name evidence="3" type="ORF">A3A16_04045</name>
</gene>
<dbReference type="Pfam" id="PF18895">
    <property type="entry name" value="T4SS_pilin"/>
    <property type="match status" value="1"/>
</dbReference>
<keyword evidence="1" id="KW-0812">Transmembrane</keyword>
<sequence>MKNLLLFISLLLLLSFSFANLAFAQGSLIPCKPQLVGGELVDKCTFADLVTLVRNVIDWFLTFVIPLAAVFIIYGGFVIMFAGGDPGKAKKGREIITAAVIGIAIAMGTWLIVTTAEKILKGLF</sequence>
<keyword evidence="2" id="KW-0732">Signal</keyword>
<evidence type="ECO:0000313" key="3">
    <source>
        <dbReference type="EMBL" id="OGY65753.1"/>
    </source>
</evidence>
<dbReference type="EMBL" id="MHJJ01000007">
    <property type="protein sequence ID" value="OGY65753.1"/>
    <property type="molecule type" value="Genomic_DNA"/>
</dbReference>
<organism evidence="3 4">
    <name type="scientific">Candidatus Harrisonbacteria bacterium RIFCSPLOWO2_01_FULL_44_18</name>
    <dbReference type="NCBI Taxonomy" id="1798407"/>
    <lineage>
        <taxon>Bacteria</taxon>
        <taxon>Candidatus Harrisoniibacteriota</taxon>
    </lineage>
</organism>
<dbReference type="InterPro" id="IPR043993">
    <property type="entry name" value="T4SS_pilin"/>
</dbReference>
<evidence type="ECO:0000313" key="4">
    <source>
        <dbReference type="Proteomes" id="UP000177942"/>
    </source>
</evidence>
<protein>
    <recommendedName>
        <fullName evidence="5">TrbC/VIRB2 family protein</fullName>
    </recommendedName>
</protein>
<feature type="transmembrane region" description="Helical" evidence="1">
    <location>
        <begin position="95"/>
        <end position="113"/>
    </location>
</feature>